<dbReference type="GO" id="GO:0071691">
    <property type="term" value="P:cardiac muscle thin filament assembly"/>
    <property type="evidence" value="ECO:0007669"/>
    <property type="project" value="TreeGrafter"/>
</dbReference>
<keyword evidence="2" id="KW-0009">Actin-binding</keyword>
<gene>
    <name evidence="4" type="ORF">GSOID_T00030184001</name>
</gene>
<feature type="compositionally biased region" description="Basic and acidic residues" evidence="3">
    <location>
        <begin position="577"/>
        <end position="587"/>
    </location>
</feature>
<name>E4YNR5_OIKDI</name>
<dbReference type="EMBL" id="FN654901">
    <property type="protein sequence ID" value="CBY37113.1"/>
    <property type="molecule type" value="Genomic_DNA"/>
</dbReference>
<dbReference type="SMART" id="SM00227">
    <property type="entry name" value="NEBU"/>
    <property type="match status" value="6"/>
</dbReference>
<feature type="compositionally biased region" description="Basic and acidic residues" evidence="3">
    <location>
        <begin position="550"/>
        <end position="565"/>
    </location>
</feature>
<evidence type="ECO:0000256" key="3">
    <source>
        <dbReference type="SAM" id="MobiDB-lite"/>
    </source>
</evidence>
<dbReference type="Proteomes" id="UP000011014">
    <property type="component" value="Unassembled WGS sequence"/>
</dbReference>
<evidence type="ECO:0000313" key="4">
    <source>
        <dbReference type="EMBL" id="CBY37113.1"/>
    </source>
</evidence>
<keyword evidence="1" id="KW-0677">Repeat</keyword>
<protein>
    <submittedName>
        <fullName evidence="4">Uncharacterized protein</fullName>
    </submittedName>
</protein>
<dbReference type="GO" id="GO:0051015">
    <property type="term" value="F:actin filament binding"/>
    <property type="evidence" value="ECO:0007669"/>
    <property type="project" value="InterPro"/>
</dbReference>
<sequence length="610" mass="70853">MRPIYNAPKVAEKKDKKKASSSSFLPLHMQHCVNMSKQQSDKTYVADAKKSNSKNSFKVTENEGYKQAKQVAAATSVRNYSKTKEEAIKLFKGAQNLGYDNPELQRHKKIQEQVSKNIYKEDYELEKDAIYYPADWNPGYQQQLATKNEEISSKKRSEMSKSDYTFNSCETEIYKNQKEKKKSELEYNKEWESSKAKIKGRGSNDTVELARVKEVAQTQSQRIYTQNGKEFLKNYDMNKGLLNRGDIAHDVNAKKTSDVLNKNYKADWEGCKNKTEFEKNLGEVNGIKHTLETSKNVIDASGTRYKKAAQEDNRQNDFTKTFCDTEQYKTSKKITEITRDSIYQKGKQDMIKTHQGFQSLDISKIPSFQQHEANQKQLSKQAYSEEWNLEKDSVYFPAHATEGYNNAQKAQEAISSTKYKQEADKNMKESNNFNIAESEKYQNDKERQKVTSEKAYKEAWEAEKSKVKGDTVSGQLEQSKYLSSLRDRNYKADYEKTKAINNVDFNTPEYQRAKQNQFMLSDRNYWKDYEGPERSDDDSEEEEYTEEELELMRKAYEEHVAREAAETQEQQESGSEELPRKSFKHENAFTNEDGYSRSPVPKYSSDSDSE</sequence>
<dbReference type="PROSITE" id="PS51216">
    <property type="entry name" value="NEBULIN"/>
    <property type="match status" value="2"/>
</dbReference>
<organism evidence="4">
    <name type="scientific">Oikopleura dioica</name>
    <name type="common">Tunicate</name>
    <dbReference type="NCBI Taxonomy" id="34765"/>
    <lineage>
        <taxon>Eukaryota</taxon>
        <taxon>Metazoa</taxon>
        <taxon>Chordata</taxon>
        <taxon>Tunicata</taxon>
        <taxon>Appendicularia</taxon>
        <taxon>Copelata</taxon>
        <taxon>Oikopleuridae</taxon>
        <taxon>Oikopleura</taxon>
    </lineage>
</organism>
<feature type="compositionally biased region" description="Polar residues" evidence="3">
    <location>
        <begin position="500"/>
        <end position="519"/>
    </location>
</feature>
<feature type="region of interest" description="Disordered" evidence="3">
    <location>
        <begin position="36"/>
        <end position="63"/>
    </location>
</feature>
<feature type="region of interest" description="Disordered" evidence="3">
    <location>
        <begin position="500"/>
        <end position="610"/>
    </location>
</feature>
<dbReference type="InterPro" id="IPR000900">
    <property type="entry name" value="Nebulin_repeat"/>
</dbReference>
<dbReference type="AlphaFoldDB" id="E4YNR5"/>
<feature type="compositionally biased region" description="Basic and acidic residues" evidence="3">
    <location>
        <begin position="524"/>
        <end position="534"/>
    </location>
</feature>
<feature type="region of interest" description="Disordered" evidence="3">
    <location>
        <begin position="1"/>
        <end position="23"/>
    </location>
</feature>
<evidence type="ECO:0000256" key="2">
    <source>
        <dbReference type="ARBA" id="ARBA00023203"/>
    </source>
</evidence>
<feature type="compositionally biased region" description="Acidic residues" evidence="3">
    <location>
        <begin position="535"/>
        <end position="549"/>
    </location>
</feature>
<proteinExistence type="predicted"/>
<reference evidence="4" key="1">
    <citation type="journal article" date="2010" name="Science">
        <title>Plasticity of animal genome architecture unmasked by rapid evolution of a pelagic tunicate.</title>
        <authorList>
            <person name="Denoeud F."/>
            <person name="Henriet S."/>
            <person name="Mungpakdee S."/>
            <person name="Aury J.M."/>
            <person name="Da Silva C."/>
            <person name="Brinkmann H."/>
            <person name="Mikhaleva J."/>
            <person name="Olsen L.C."/>
            <person name="Jubin C."/>
            <person name="Canestro C."/>
            <person name="Bouquet J.M."/>
            <person name="Danks G."/>
            <person name="Poulain J."/>
            <person name="Campsteijn C."/>
            <person name="Adamski M."/>
            <person name="Cross I."/>
            <person name="Yadetie F."/>
            <person name="Muffato M."/>
            <person name="Louis A."/>
            <person name="Butcher S."/>
            <person name="Tsagkogeorga G."/>
            <person name="Konrad A."/>
            <person name="Singh S."/>
            <person name="Jensen M.F."/>
            <person name="Cong E.H."/>
            <person name="Eikeseth-Otteraa H."/>
            <person name="Noel B."/>
            <person name="Anthouard V."/>
            <person name="Porcel B.M."/>
            <person name="Kachouri-Lafond R."/>
            <person name="Nishino A."/>
            <person name="Ugolini M."/>
            <person name="Chourrout P."/>
            <person name="Nishida H."/>
            <person name="Aasland R."/>
            <person name="Huzurbazar S."/>
            <person name="Westhof E."/>
            <person name="Delsuc F."/>
            <person name="Lehrach H."/>
            <person name="Reinhardt R."/>
            <person name="Weissenbach J."/>
            <person name="Roy S.W."/>
            <person name="Artiguenave F."/>
            <person name="Postlethwait J.H."/>
            <person name="Manak J.R."/>
            <person name="Thompson E.M."/>
            <person name="Jaillon O."/>
            <person name="Du Pasquier L."/>
            <person name="Boudinot P."/>
            <person name="Liberles D.A."/>
            <person name="Volff J.N."/>
            <person name="Philippe H."/>
            <person name="Lenhard B."/>
            <person name="Roest Crollius H."/>
            <person name="Wincker P."/>
            <person name="Chourrout D."/>
        </authorList>
    </citation>
    <scope>NUCLEOTIDE SEQUENCE [LARGE SCALE GENOMIC DNA]</scope>
</reference>
<dbReference type="InterPro" id="IPR055297">
    <property type="entry name" value="NEBU/NEBL"/>
</dbReference>
<evidence type="ECO:0000256" key="1">
    <source>
        <dbReference type="ARBA" id="ARBA00022737"/>
    </source>
</evidence>
<dbReference type="PANTHER" id="PTHR11039">
    <property type="entry name" value="NEBULIN"/>
    <property type="match status" value="1"/>
</dbReference>
<dbReference type="PANTHER" id="PTHR11039:SF64">
    <property type="entry name" value="NEBULIN-RELATED-ANCHORING PROTEIN-LIKE"/>
    <property type="match status" value="1"/>
</dbReference>
<dbReference type="GO" id="GO:0030018">
    <property type="term" value="C:Z disc"/>
    <property type="evidence" value="ECO:0007669"/>
    <property type="project" value="InterPro"/>
</dbReference>
<accession>E4YNR5</accession>
<dbReference type="Pfam" id="PF00880">
    <property type="entry name" value="Nebulin"/>
    <property type="match status" value="2"/>
</dbReference>